<dbReference type="AlphaFoldDB" id="A0A7S2ZEX1"/>
<evidence type="ECO:0000313" key="2">
    <source>
        <dbReference type="EMBL" id="CAE0037970.1"/>
    </source>
</evidence>
<feature type="region of interest" description="Disordered" evidence="1">
    <location>
        <begin position="404"/>
        <end position="425"/>
    </location>
</feature>
<name>A0A7S2ZEX1_9RHOD</name>
<sequence length="425" mass="47145">MSRREVETLRAGSRNLVEQDVPEDCRSEMFQRSKRSGRLCMPVLQFWRNETVERSVVGVIGVTRPGTPDFDNDGLRRIRNSGDRKHSSKSSQTLDGSDGRKHELETASFAGRVRSGEIEAGSPAHQRKTGPKSAGESGMNSSGIGRRKESIGWRSYRPEPTSEHSDQIEHVTIRRRRNVARMGATEGEGSSDLYQYRRGRFLRKRRRIVPPGACATNRTESQTSVTRFQPGSPEQISPHFTHRNHWRRPSNRHETGLHLRPGIVSLTPTTSSLTLRTPESDKNRCTKRSEDNAAVIIGPPSVLDATPPGILIETCRDGSDEKNDLAGDEPVTIGPPPALDVRPIYVSVETVKQNDSLANSNHASSGFVAEADTGQGRRSNIRDRLRILFEHVKSVARRHPSSNLLIESSRPPHCSRGGNVPGEIS</sequence>
<gene>
    <name evidence="2" type="ORF">RMAR00112_LOCUS5928</name>
</gene>
<evidence type="ECO:0000256" key="1">
    <source>
        <dbReference type="SAM" id="MobiDB-lite"/>
    </source>
</evidence>
<feature type="compositionally biased region" description="Basic residues" evidence="1">
    <location>
        <begin position="240"/>
        <end position="250"/>
    </location>
</feature>
<feature type="compositionally biased region" description="Basic and acidic residues" evidence="1">
    <location>
        <begin position="146"/>
        <end position="168"/>
    </location>
</feature>
<feature type="region of interest" description="Disordered" evidence="1">
    <location>
        <begin position="63"/>
        <end position="168"/>
    </location>
</feature>
<organism evidence="2">
    <name type="scientific">Rhodosorus marinus</name>
    <dbReference type="NCBI Taxonomy" id="101924"/>
    <lineage>
        <taxon>Eukaryota</taxon>
        <taxon>Rhodophyta</taxon>
        <taxon>Stylonematophyceae</taxon>
        <taxon>Stylonematales</taxon>
        <taxon>Stylonemataceae</taxon>
        <taxon>Rhodosorus</taxon>
    </lineage>
</organism>
<dbReference type="EMBL" id="HBHW01007906">
    <property type="protein sequence ID" value="CAE0037970.1"/>
    <property type="molecule type" value="Transcribed_RNA"/>
</dbReference>
<feature type="region of interest" description="Disordered" evidence="1">
    <location>
        <begin position="218"/>
        <end position="256"/>
    </location>
</feature>
<proteinExistence type="predicted"/>
<reference evidence="2" key="1">
    <citation type="submission" date="2021-01" db="EMBL/GenBank/DDBJ databases">
        <authorList>
            <person name="Corre E."/>
            <person name="Pelletier E."/>
            <person name="Niang G."/>
            <person name="Scheremetjew M."/>
            <person name="Finn R."/>
            <person name="Kale V."/>
            <person name="Holt S."/>
            <person name="Cochrane G."/>
            <person name="Meng A."/>
            <person name="Brown T."/>
            <person name="Cohen L."/>
        </authorList>
    </citation>
    <scope>NUCLEOTIDE SEQUENCE</scope>
    <source>
        <strain evidence="2">CCMP 769</strain>
    </source>
</reference>
<accession>A0A7S2ZEX1</accession>
<feature type="compositionally biased region" description="Basic and acidic residues" evidence="1">
    <location>
        <begin position="73"/>
        <end position="85"/>
    </location>
</feature>
<protein>
    <submittedName>
        <fullName evidence="2">Uncharacterized protein</fullName>
    </submittedName>
</protein>
<feature type="compositionally biased region" description="Polar residues" evidence="1">
    <location>
        <begin position="218"/>
        <end position="235"/>
    </location>
</feature>